<dbReference type="Pfam" id="PF00501">
    <property type="entry name" value="AMP-binding"/>
    <property type="match status" value="1"/>
</dbReference>
<accession>A0ABZ1YZY4</accession>
<sequence length="510" mass="54058">MTTGEIRTLISEIERGAAEHGGVPVVFAGTERTVSTTLGELVSDATRVAGALQGLGVGPGDIVAVQLPNWYEGAVAQTAVTLCGAVLLPIVLSYGTRELDFILRRSGARVLVVPGVRRGRDHAAMIASLGELPGLRVVVVDEQAAEGMIPFGDLTDHPYLRPEVRPSDRALLVFTSGTTADPKGVQHSHASLLAELDSQLTLRESGHAARHLALFPAGHVAGLLGLLRIVIHGDETVVLDAWQAARAAALVDEYALTSGVGAPIYLAGLLDERDRGTASLATLREFLVGAAGVAPALITRADRAGIAAFRSYGSSEHPTISSGRPSDPLIKRADTDGRVTHGNQVRLVDEDGMDVPEGEIVTRGGELFLGYTDPELDAAAFLPGGWFRTGDIGRLDADGYLTITDRKKDIIVRGGENISAKEVEDVLAQHPAVAEAAAVGLPDERYGERVCAVVVLRPDCALDLDEIGSHFARTGLARQKTPERLVIVDELPRTAAGKVQKFVLRERMRG</sequence>
<keyword evidence="2" id="KW-0436">Ligase</keyword>
<dbReference type="EMBL" id="CP109441">
    <property type="protein sequence ID" value="WUV47422.1"/>
    <property type="molecule type" value="Genomic_DNA"/>
</dbReference>
<gene>
    <name evidence="5" type="ORF">OG563_04050</name>
</gene>
<proteinExistence type="inferred from homology"/>
<dbReference type="InterPro" id="IPR042099">
    <property type="entry name" value="ANL_N_sf"/>
</dbReference>
<evidence type="ECO:0000259" key="3">
    <source>
        <dbReference type="Pfam" id="PF00501"/>
    </source>
</evidence>
<evidence type="ECO:0000313" key="5">
    <source>
        <dbReference type="EMBL" id="WUV47422.1"/>
    </source>
</evidence>
<dbReference type="Pfam" id="PF13193">
    <property type="entry name" value="AMP-binding_C"/>
    <property type="match status" value="1"/>
</dbReference>
<comment type="similarity">
    <text evidence="1">Belongs to the ATP-dependent AMP-binding enzyme family.</text>
</comment>
<keyword evidence="6" id="KW-1185">Reference proteome</keyword>
<evidence type="ECO:0000313" key="6">
    <source>
        <dbReference type="Proteomes" id="UP001432062"/>
    </source>
</evidence>
<protein>
    <submittedName>
        <fullName evidence="5">AMP-binding protein</fullName>
    </submittedName>
</protein>
<dbReference type="Gene3D" id="3.30.300.30">
    <property type="match status" value="1"/>
</dbReference>
<dbReference type="InterPro" id="IPR025110">
    <property type="entry name" value="AMP-bd_C"/>
</dbReference>
<evidence type="ECO:0000256" key="2">
    <source>
        <dbReference type="ARBA" id="ARBA00022598"/>
    </source>
</evidence>
<feature type="domain" description="AMP-binding enzyme C-terminal" evidence="4">
    <location>
        <begin position="422"/>
        <end position="498"/>
    </location>
</feature>
<dbReference type="SUPFAM" id="SSF56801">
    <property type="entry name" value="Acetyl-CoA synthetase-like"/>
    <property type="match status" value="1"/>
</dbReference>
<dbReference type="Proteomes" id="UP001432062">
    <property type="component" value="Chromosome"/>
</dbReference>
<dbReference type="PANTHER" id="PTHR43201:SF5">
    <property type="entry name" value="MEDIUM-CHAIN ACYL-COA LIGASE ACSF2, MITOCHONDRIAL"/>
    <property type="match status" value="1"/>
</dbReference>
<reference evidence="5" key="1">
    <citation type="submission" date="2022-10" db="EMBL/GenBank/DDBJ databases">
        <title>The complete genomes of actinobacterial strains from the NBC collection.</title>
        <authorList>
            <person name="Joergensen T.S."/>
            <person name="Alvarez Arevalo M."/>
            <person name="Sterndorff E.B."/>
            <person name="Faurdal D."/>
            <person name="Vuksanovic O."/>
            <person name="Mourched A.-S."/>
            <person name="Charusanti P."/>
            <person name="Shaw S."/>
            <person name="Blin K."/>
            <person name="Weber T."/>
        </authorList>
    </citation>
    <scope>NUCLEOTIDE SEQUENCE</scope>
    <source>
        <strain evidence="5">NBC_01482</strain>
    </source>
</reference>
<dbReference type="InterPro" id="IPR000873">
    <property type="entry name" value="AMP-dep_synth/lig_dom"/>
</dbReference>
<dbReference type="RefSeq" id="WP_329411485.1">
    <property type="nucleotide sequence ID" value="NZ_CP109441.1"/>
</dbReference>
<evidence type="ECO:0000259" key="4">
    <source>
        <dbReference type="Pfam" id="PF13193"/>
    </source>
</evidence>
<organism evidence="5 6">
    <name type="scientific">Nocardia vinacea</name>
    <dbReference type="NCBI Taxonomy" id="96468"/>
    <lineage>
        <taxon>Bacteria</taxon>
        <taxon>Bacillati</taxon>
        <taxon>Actinomycetota</taxon>
        <taxon>Actinomycetes</taxon>
        <taxon>Mycobacteriales</taxon>
        <taxon>Nocardiaceae</taxon>
        <taxon>Nocardia</taxon>
    </lineage>
</organism>
<dbReference type="PANTHER" id="PTHR43201">
    <property type="entry name" value="ACYL-COA SYNTHETASE"/>
    <property type="match status" value="1"/>
</dbReference>
<feature type="domain" description="AMP-dependent synthetase/ligase" evidence="3">
    <location>
        <begin position="14"/>
        <end position="371"/>
    </location>
</feature>
<name>A0ABZ1YZY4_9NOCA</name>
<dbReference type="Gene3D" id="3.40.50.12780">
    <property type="entry name" value="N-terminal domain of ligase-like"/>
    <property type="match status" value="1"/>
</dbReference>
<evidence type="ECO:0000256" key="1">
    <source>
        <dbReference type="ARBA" id="ARBA00006432"/>
    </source>
</evidence>
<dbReference type="InterPro" id="IPR045851">
    <property type="entry name" value="AMP-bd_C_sf"/>
</dbReference>